<organism evidence="1 2">
    <name type="scientific">Eutypa lata (strain UCR-EL1)</name>
    <name type="common">Grapevine dieback disease fungus</name>
    <name type="synonym">Eutypa armeniacae</name>
    <dbReference type="NCBI Taxonomy" id="1287681"/>
    <lineage>
        <taxon>Eukaryota</taxon>
        <taxon>Fungi</taxon>
        <taxon>Dikarya</taxon>
        <taxon>Ascomycota</taxon>
        <taxon>Pezizomycotina</taxon>
        <taxon>Sordariomycetes</taxon>
        <taxon>Xylariomycetidae</taxon>
        <taxon>Xylariales</taxon>
        <taxon>Diatrypaceae</taxon>
        <taxon>Eutypa</taxon>
    </lineage>
</organism>
<dbReference type="KEGG" id="ela:UCREL1_7756"/>
<evidence type="ECO:0000313" key="2">
    <source>
        <dbReference type="Proteomes" id="UP000012174"/>
    </source>
</evidence>
<dbReference type="eggNOG" id="ENOG502QPU9">
    <property type="taxonomic scope" value="Eukaryota"/>
</dbReference>
<keyword evidence="2" id="KW-1185">Reference proteome</keyword>
<dbReference type="STRING" id="1287681.M7T616"/>
<dbReference type="InterPro" id="IPR039535">
    <property type="entry name" value="ASST-like"/>
</dbReference>
<dbReference type="SUPFAM" id="SSF50998">
    <property type="entry name" value="Quinoprotein alcohol dehydrogenase-like"/>
    <property type="match status" value="1"/>
</dbReference>
<dbReference type="HOGENOM" id="CLU_018249_0_1_1"/>
<dbReference type="OMA" id="WIWDGTF"/>
<name>M7T616_EUTLA</name>
<dbReference type="Proteomes" id="UP000012174">
    <property type="component" value="Unassembled WGS sequence"/>
</dbReference>
<proteinExistence type="predicted"/>
<dbReference type="OrthoDB" id="5427350at2759"/>
<dbReference type="InterPro" id="IPR053143">
    <property type="entry name" value="Arylsulfate_ST"/>
</dbReference>
<accession>M7T616</accession>
<dbReference type="Pfam" id="PF14269">
    <property type="entry name" value="Arylsulfotran_2"/>
    <property type="match status" value="1"/>
</dbReference>
<dbReference type="PANTHER" id="PTHR35340">
    <property type="entry name" value="PQQ ENZYME REPEAT PROTEIN-RELATED"/>
    <property type="match status" value="1"/>
</dbReference>
<evidence type="ECO:0008006" key="3">
    <source>
        <dbReference type="Google" id="ProtNLM"/>
    </source>
</evidence>
<dbReference type="PANTHER" id="PTHR35340:SF5">
    <property type="entry name" value="ASST-DOMAIN-CONTAINING PROTEIN"/>
    <property type="match status" value="1"/>
</dbReference>
<dbReference type="EMBL" id="KB706899">
    <property type="protein sequence ID" value="EMR65261.1"/>
    <property type="molecule type" value="Genomic_DNA"/>
</dbReference>
<sequence length="514" mass="58505">MSQSVCRPQVAVAPFGVLSDRPALLNDYGFDQEAYGVHPMQKFRSVNLEAPLLNIIQSSPKCEQSLYTMMAPRGLMAGMPQITVLDQQGHLVWTTTWKDQQLYNLMVQEYKGEKYITFWGGDDTVGGHGAGKAFMLDKNYEVFKEIEAANGRKADLHDFRITAEGTALLTVYELYDRDLSEVGQDHEGPVWDCMIQEIDIETGDLLFEWRAMMFYPLGSTYTDYDEGVNSMGWDYFHLNSIDKDSRGNYLVSSRYMHSLTYIDGRSGEVLWILGGKMNMFEDLSGGNATNFQFQHDARWSPDEKTITVFDNGVDDLHRDAGPTRGLRVQLDERNMTARVVTEYINPHHFHAKSQGSLQELPNGNVLLGYGDSAAFTEFSHDGATLCDTHFAPESRYMMSDVQSYRVYKFEWHGWPTNKPDAVLTLDQNLKWSAFVSWNGATEISKWVLQGSKFPNATSQQWQDLDTAVKTEFETGFELKYWYPTYLRLVAKDSKYQILGFSETLNSTEVGQVST</sequence>
<dbReference type="AlphaFoldDB" id="M7T616"/>
<evidence type="ECO:0000313" key="1">
    <source>
        <dbReference type="EMBL" id="EMR65261.1"/>
    </source>
</evidence>
<protein>
    <recommendedName>
        <fullName evidence="3">Arylsulfotransferase protein</fullName>
    </recommendedName>
</protein>
<gene>
    <name evidence="1" type="ORF">UCREL1_7756</name>
</gene>
<reference evidence="2" key="1">
    <citation type="journal article" date="2013" name="Genome Announc.">
        <title>Draft genome sequence of the grapevine dieback fungus Eutypa lata UCR-EL1.</title>
        <authorList>
            <person name="Blanco-Ulate B."/>
            <person name="Rolshausen P.E."/>
            <person name="Cantu D."/>
        </authorList>
    </citation>
    <scope>NUCLEOTIDE SEQUENCE [LARGE SCALE GENOMIC DNA]</scope>
    <source>
        <strain evidence="2">UCR-EL1</strain>
    </source>
</reference>
<dbReference type="InterPro" id="IPR011047">
    <property type="entry name" value="Quinoprotein_ADH-like_sf"/>
</dbReference>